<keyword evidence="7 8" id="KW-0131">Cell cycle</keyword>
<dbReference type="PANTHER" id="PTHR37820">
    <property type="entry name" value="CELL DIVISION PROTEIN DIVIB"/>
    <property type="match status" value="1"/>
</dbReference>
<comment type="caution">
    <text evidence="10">The sequence shown here is derived from an EMBL/GenBank/DDBJ whole genome shotgun (WGS) entry which is preliminary data.</text>
</comment>
<feature type="domain" description="POTRA" evidence="9">
    <location>
        <begin position="50"/>
        <end position="118"/>
    </location>
</feature>
<keyword evidence="4 8" id="KW-0812">Transmembrane</keyword>
<reference evidence="10" key="2">
    <citation type="submission" date="2020-09" db="EMBL/GenBank/DDBJ databases">
        <authorList>
            <person name="Sun Q."/>
            <person name="Zhou Y."/>
        </authorList>
    </citation>
    <scope>NUCLEOTIDE SEQUENCE</scope>
    <source>
        <strain evidence="10">CGMCC 1.12408</strain>
    </source>
</reference>
<keyword evidence="5 8" id="KW-1133">Transmembrane helix</keyword>
<dbReference type="Gene3D" id="3.40.50.10960">
    <property type="match status" value="1"/>
</dbReference>
<accession>A0A916S6V3</accession>
<comment type="function">
    <text evidence="8">Cell division protein that may be involved in stabilizing or promoting the assembly of the division complex.</text>
</comment>
<dbReference type="Pfam" id="PF03799">
    <property type="entry name" value="FtsQ_DivIB_C"/>
    <property type="match status" value="1"/>
</dbReference>
<proteinExistence type="inferred from homology"/>
<evidence type="ECO:0000256" key="6">
    <source>
        <dbReference type="ARBA" id="ARBA00023136"/>
    </source>
</evidence>
<dbReference type="Proteomes" id="UP000613512">
    <property type="component" value="Unassembled WGS sequence"/>
</dbReference>
<name>A0A916S6V3_9BACI</name>
<dbReference type="Pfam" id="PF08478">
    <property type="entry name" value="POTRA_1"/>
    <property type="match status" value="1"/>
</dbReference>
<dbReference type="Gene3D" id="3.10.20.310">
    <property type="entry name" value="membrane protein fhac"/>
    <property type="match status" value="1"/>
</dbReference>
<comment type="subcellular location">
    <subcellularLocation>
        <location evidence="8">Cell membrane</location>
        <topology evidence="8">Single-pass type II membrane protein</topology>
    </subcellularLocation>
    <subcellularLocation>
        <location evidence="1">Membrane</location>
    </subcellularLocation>
    <text evidence="8">Localizes to the division septum.</text>
</comment>
<dbReference type="GO" id="GO:0005886">
    <property type="term" value="C:plasma membrane"/>
    <property type="evidence" value="ECO:0007669"/>
    <property type="project" value="UniProtKB-SubCell"/>
</dbReference>
<evidence type="ECO:0000256" key="7">
    <source>
        <dbReference type="ARBA" id="ARBA00023306"/>
    </source>
</evidence>
<gene>
    <name evidence="8 10" type="primary">divIB</name>
    <name evidence="10" type="ORF">GCM10008025_28820</name>
</gene>
<keyword evidence="6 8" id="KW-0472">Membrane</keyword>
<keyword evidence="2 8" id="KW-1003">Cell membrane</keyword>
<evidence type="ECO:0000256" key="8">
    <source>
        <dbReference type="HAMAP-Rule" id="MF_00912"/>
    </source>
</evidence>
<dbReference type="InterPro" id="IPR013685">
    <property type="entry name" value="POTRA_FtsQ_type"/>
</dbReference>
<evidence type="ECO:0000313" key="10">
    <source>
        <dbReference type="EMBL" id="GGA83935.1"/>
    </source>
</evidence>
<evidence type="ECO:0000259" key="9">
    <source>
        <dbReference type="PROSITE" id="PS51779"/>
    </source>
</evidence>
<evidence type="ECO:0000256" key="3">
    <source>
        <dbReference type="ARBA" id="ARBA00022618"/>
    </source>
</evidence>
<dbReference type="InterPro" id="IPR026580">
    <property type="entry name" value="DivIB"/>
</dbReference>
<dbReference type="EMBL" id="BMEY01000016">
    <property type="protein sequence ID" value="GGA83935.1"/>
    <property type="molecule type" value="Genomic_DNA"/>
</dbReference>
<reference evidence="10" key="1">
    <citation type="journal article" date="2014" name="Int. J. Syst. Evol. Microbiol.">
        <title>Complete genome sequence of Corynebacterium casei LMG S-19264T (=DSM 44701T), isolated from a smear-ripened cheese.</title>
        <authorList>
            <consortium name="US DOE Joint Genome Institute (JGI-PGF)"/>
            <person name="Walter F."/>
            <person name="Albersmeier A."/>
            <person name="Kalinowski J."/>
            <person name="Ruckert C."/>
        </authorList>
    </citation>
    <scope>NUCLEOTIDE SEQUENCE</scope>
    <source>
        <strain evidence="10">CGMCC 1.12408</strain>
    </source>
</reference>
<evidence type="ECO:0000256" key="1">
    <source>
        <dbReference type="ARBA" id="ARBA00004370"/>
    </source>
</evidence>
<dbReference type="PANTHER" id="PTHR37820:SF1">
    <property type="entry name" value="CELL DIVISION PROTEIN FTSQ"/>
    <property type="match status" value="1"/>
</dbReference>
<protein>
    <recommendedName>
        <fullName evidence="8">Cell division protein DivIB</fullName>
    </recommendedName>
</protein>
<evidence type="ECO:0000256" key="2">
    <source>
        <dbReference type="ARBA" id="ARBA00022475"/>
    </source>
</evidence>
<dbReference type="RefSeq" id="WP_188385375.1">
    <property type="nucleotide sequence ID" value="NZ_BMEY01000016.1"/>
</dbReference>
<dbReference type="GO" id="GO:0043093">
    <property type="term" value="P:FtsZ-dependent cytokinesis"/>
    <property type="evidence" value="ECO:0007669"/>
    <property type="project" value="UniProtKB-UniRule"/>
</dbReference>
<dbReference type="GO" id="GO:0032153">
    <property type="term" value="C:cell division site"/>
    <property type="evidence" value="ECO:0007669"/>
    <property type="project" value="UniProtKB-UniRule"/>
</dbReference>
<dbReference type="InterPro" id="IPR005548">
    <property type="entry name" value="Cell_div_FtsQ/DivIB_C"/>
</dbReference>
<dbReference type="InterPro" id="IPR034746">
    <property type="entry name" value="POTRA"/>
</dbReference>
<evidence type="ECO:0000256" key="4">
    <source>
        <dbReference type="ARBA" id="ARBA00022692"/>
    </source>
</evidence>
<sequence length="268" mass="30807">MTKEKIVSIEDRIPKLKQARKKKANRRLIFYLSIFFFLISIIVYLQSPLSHVKSIIVNGNSFYEDEELINRSGLHQNTNIWTIKKEEIVQALEEVPIIDTVEIETKLPSTVAIHITEHKRIGYIKKGQAYYPILANGSLFTESSKEYLDGDAPLLVNFTDEEKLIEISKELSKLPKGIFNIISELHWNPTEKNQNTITLYMSDGNMVESSIRDFSEKMTVYPSIAAQLDPSKEGIIHIGIGAYFKPFNEEMTEEELEASYNQENEDIE</sequence>
<evidence type="ECO:0000313" key="11">
    <source>
        <dbReference type="Proteomes" id="UP000613512"/>
    </source>
</evidence>
<comment type="similarity">
    <text evidence="8">Belongs to the FtsQ/DivIB family. DivIB subfamily.</text>
</comment>
<evidence type="ECO:0000256" key="5">
    <source>
        <dbReference type="ARBA" id="ARBA00022989"/>
    </source>
</evidence>
<feature type="transmembrane region" description="Helical" evidence="8">
    <location>
        <begin position="28"/>
        <end position="45"/>
    </location>
</feature>
<dbReference type="PROSITE" id="PS51779">
    <property type="entry name" value="POTRA"/>
    <property type="match status" value="1"/>
</dbReference>
<keyword evidence="11" id="KW-1185">Reference proteome</keyword>
<keyword evidence="3 8" id="KW-0132">Cell division</keyword>
<organism evidence="10 11">
    <name type="scientific">Ornithinibacillus halotolerans</name>
    <dbReference type="NCBI Taxonomy" id="1274357"/>
    <lineage>
        <taxon>Bacteria</taxon>
        <taxon>Bacillati</taxon>
        <taxon>Bacillota</taxon>
        <taxon>Bacilli</taxon>
        <taxon>Bacillales</taxon>
        <taxon>Bacillaceae</taxon>
        <taxon>Ornithinibacillus</taxon>
    </lineage>
</organism>
<dbReference type="HAMAP" id="MF_00912">
    <property type="entry name" value="DivIB"/>
    <property type="match status" value="1"/>
</dbReference>
<dbReference type="InterPro" id="IPR050487">
    <property type="entry name" value="FtsQ_DivIB"/>
</dbReference>
<dbReference type="AlphaFoldDB" id="A0A916S6V3"/>